<feature type="transmembrane region" description="Helical" evidence="1">
    <location>
        <begin position="6"/>
        <end position="33"/>
    </location>
</feature>
<feature type="transmembrane region" description="Helical" evidence="1">
    <location>
        <begin position="68"/>
        <end position="89"/>
    </location>
</feature>
<proteinExistence type="predicted"/>
<dbReference type="Proteomes" id="UP001596171">
    <property type="component" value="Unassembled WGS sequence"/>
</dbReference>
<evidence type="ECO:0008006" key="4">
    <source>
        <dbReference type="Google" id="ProtNLM"/>
    </source>
</evidence>
<name>A0ABW1SM30_9LACO</name>
<keyword evidence="1" id="KW-0812">Transmembrane</keyword>
<dbReference type="EMBL" id="JBHSSE010000027">
    <property type="protein sequence ID" value="MFC6202665.1"/>
    <property type="molecule type" value="Genomic_DNA"/>
</dbReference>
<evidence type="ECO:0000313" key="2">
    <source>
        <dbReference type="EMBL" id="MFC6202665.1"/>
    </source>
</evidence>
<comment type="caution">
    <text evidence="2">The sequence shown here is derived from an EMBL/GenBank/DDBJ whole genome shotgun (WGS) entry which is preliminary data.</text>
</comment>
<dbReference type="RefSeq" id="WP_137616788.1">
    <property type="nucleotide sequence ID" value="NZ_BJDI01000011.1"/>
</dbReference>
<accession>A0ABW1SM30</accession>
<gene>
    <name evidence="2" type="ORF">ACFP1L_12405</name>
</gene>
<keyword evidence="1" id="KW-1133">Transmembrane helix</keyword>
<evidence type="ECO:0000313" key="3">
    <source>
        <dbReference type="Proteomes" id="UP001596171"/>
    </source>
</evidence>
<protein>
    <recommendedName>
        <fullName evidence="4">Integral membrane protein</fullName>
    </recommendedName>
</protein>
<sequence length="130" mass="15184">MAWEMVTIIGYICLSILSIRSFISFFAVAMWLIQQLALLLFDERQVDHWWAKLPIGMRLQQQHLELRVANLINGIAGYLILTASTHYYWTPELVSAGKVSIWAWGLIGIALVINGYQRRYLRYYRQHPLS</sequence>
<organism evidence="2 3">
    <name type="scientific">Lactiplantibacillus nangangensis</name>
    <dbReference type="NCBI Taxonomy" id="2559917"/>
    <lineage>
        <taxon>Bacteria</taxon>
        <taxon>Bacillati</taxon>
        <taxon>Bacillota</taxon>
        <taxon>Bacilli</taxon>
        <taxon>Lactobacillales</taxon>
        <taxon>Lactobacillaceae</taxon>
        <taxon>Lactiplantibacillus</taxon>
    </lineage>
</organism>
<keyword evidence="3" id="KW-1185">Reference proteome</keyword>
<reference evidence="3" key="1">
    <citation type="journal article" date="2019" name="Int. J. Syst. Evol. Microbiol.">
        <title>The Global Catalogue of Microorganisms (GCM) 10K type strain sequencing project: providing services to taxonomists for standard genome sequencing and annotation.</title>
        <authorList>
            <consortium name="The Broad Institute Genomics Platform"/>
            <consortium name="The Broad Institute Genome Sequencing Center for Infectious Disease"/>
            <person name="Wu L."/>
            <person name="Ma J."/>
        </authorList>
    </citation>
    <scope>NUCLEOTIDE SEQUENCE [LARGE SCALE GENOMIC DNA]</scope>
    <source>
        <strain evidence="3">CCM 8930</strain>
    </source>
</reference>
<keyword evidence="1" id="KW-0472">Membrane</keyword>
<feature type="transmembrane region" description="Helical" evidence="1">
    <location>
        <begin position="101"/>
        <end position="117"/>
    </location>
</feature>
<evidence type="ECO:0000256" key="1">
    <source>
        <dbReference type="SAM" id="Phobius"/>
    </source>
</evidence>